<feature type="region of interest" description="Disordered" evidence="1">
    <location>
        <begin position="83"/>
        <end position="137"/>
    </location>
</feature>
<dbReference type="AlphaFoldDB" id="A0A7J5Z9X7"/>
<reference evidence="2 3" key="1">
    <citation type="submission" date="2020-03" db="EMBL/GenBank/DDBJ databases">
        <title>Dissostichus mawsoni Genome sequencing and assembly.</title>
        <authorList>
            <person name="Park H."/>
        </authorList>
    </citation>
    <scope>NUCLEOTIDE SEQUENCE [LARGE SCALE GENOMIC DNA]</scope>
    <source>
        <strain evidence="2">DM0001</strain>
        <tissue evidence="2">Muscle</tissue>
    </source>
</reference>
<evidence type="ECO:0000313" key="3">
    <source>
        <dbReference type="Proteomes" id="UP000518266"/>
    </source>
</evidence>
<sequence length="137" mass="14506">MTPGVVQVLRAIDRDEGGNDSTVYFSIPPESSAALNFSVRDSGAPVPLRLLHPNVPRAAGPEGRHVGPTSSGTVTVSVCPCLRGGAQAGDKDKDKQSEGEWDWEREAVCLPQQSSLPSPPQHRRPAGYPGLCRHATG</sequence>
<name>A0A7J5Z9X7_DISMA</name>
<comment type="caution">
    <text evidence="2">The sequence shown here is derived from an EMBL/GenBank/DDBJ whole genome shotgun (WGS) entry which is preliminary data.</text>
</comment>
<dbReference type="Proteomes" id="UP000518266">
    <property type="component" value="Unassembled WGS sequence"/>
</dbReference>
<organism evidence="2 3">
    <name type="scientific">Dissostichus mawsoni</name>
    <name type="common">Antarctic cod</name>
    <dbReference type="NCBI Taxonomy" id="36200"/>
    <lineage>
        <taxon>Eukaryota</taxon>
        <taxon>Metazoa</taxon>
        <taxon>Chordata</taxon>
        <taxon>Craniata</taxon>
        <taxon>Vertebrata</taxon>
        <taxon>Euteleostomi</taxon>
        <taxon>Actinopterygii</taxon>
        <taxon>Neopterygii</taxon>
        <taxon>Teleostei</taxon>
        <taxon>Neoteleostei</taxon>
        <taxon>Acanthomorphata</taxon>
        <taxon>Eupercaria</taxon>
        <taxon>Perciformes</taxon>
        <taxon>Notothenioidei</taxon>
        <taxon>Nototheniidae</taxon>
        <taxon>Dissostichus</taxon>
    </lineage>
</organism>
<evidence type="ECO:0000313" key="2">
    <source>
        <dbReference type="EMBL" id="KAF3858622.1"/>
    </source>
</evidence>
<protein>
    <submittedName>
        <fullName evidence="2">Uncharacterized protein</fullName>
    </submittedName>
</protein>
<dbReference type="EMBL" id="JAAKFY010000004">
    <property type="protein sequence ID" value="KAF3858622.1"/>
    <property type="molecule type" value="Genomic_DNA"/>
</dbReference>
<keyword evidence="3" id="KW-1185">Reference proteome</keyword>
<evidence type="ECO:0000256" key="1">
    <source>
        <dbReference type="SAM" id="MobiDB-lite"/>
    </source>
</evidence>
<accession>A0A7J5Z9X7</accession>
<feature type="compositionally biased region" description="Basic and acidic residues" evidence="1">
    <location>
        <begin position="89"/>
        <end position="107"/>
    </location>
</feature>
<proteinExistence type="predicted"/>
<gene>
    <name evidence="2" type="ORF">F7725_011823</name>
</gene>